<protein>
    <recommendedName>
        <fullName evidence="12">Cytochrome b561 domain-containing protein</fullName>
    </recommendedName>
</protein>
<dbReference type="PANTHER" id="PTHR10106">
    <property type="entry name" value="CYTOCHROME B561-RELATED"/>
    <property type="match status" value="1"/>
</dbReference>
<dbReference type="InterPro" id="IPR043205">
    <property type="entry name" value="CYB561/CYBRD1-like"/>
</dbReference>
<gene>
    <name evidence="13" type="ORF">VitviT2T_000517</name>
</gene>
<evidence type="ECO:0000256" key="1">
    <source>
        <dbReference type="ARBA" id="ARBA00001970"/>
    </source>
</evidence>
<evidence type="ECO:0000259" key="12">
    <source>
        <dbReference type="PROSITE" id="PS50939"/>
    </source>
</evidence>
<evidence type="ECO:0000256" key="7">
    <source>
        <dbReference type="ARBA" id="ARBA00022982"/>
    </source>
</evidence>
<feature type="transmembrane region" description="Helical" evidence="11">
    <location>
        <begin position="12"/>
        <end position="34"/>
    </location>
</feature>
<dbReference type="Gene3D" id="1.20.120.1770">
    <property type="match status" value="1"/>
</dbReference>
<feature type="domain" description="Cytochrome b561" evidence="12">
    <location>
        <begin position="18"/>
        <end position="207"/>
    </location>
</feature>
<dbReference type="CDD" id="cd08766">
    <property type="entry name" value="Cyt_b561_ACYB-1_like"/>
    <property type="match status" value="1"/>
</dbReference>
<name>A0ABY9BCQ8_VITVI</name>
<reference evidence="13 14" key="1">
    <citation type="journal article" date="2023" name="Hortic Res">
        <title>The complete reference genome for grapevine (Vitis vinifera L.) genetics and breeding.</title>
        <authorList>
            <person name="Shi X."/>
            <person name="Cao S."/>
            <person name="Wang X."/>
            <person name="Huang S."/>
            <person name="Wang Y."/>
            <person name="Liu Z."/>
            <person name="Liu W."/>
            <person name="Leng X."/>
            <person name="Peng Y."/>
            <person name="Wang N."/>
            <person name="Wang Y."/>
            <person name="Ma Z."/>
            <person name="Xu X."/>
            <person name="Zhang F."/>
            <person name="Xue H."/>
            <person name="Zhong H."/>
            <person name="Wang Y."/>
            <person name="Zhang K."/>
            <person name="Velt A."/>
            <person name="Avia K."/>
            <person name="Holtgrawe D."/>
            <person name="Grimplet J."/>
            <person name="Matus J.T."/>
            <person name="Ware D."/>
            <person name="Wu X."/>
            <person name="Wang H."/>
            <person name="Liu C."/>
            <person name="Fang Y."/>
            <person name="Rustenholz C."/>
            <person name="Cheng Z."/>
            <person name="Xiao H."/>
            <person name="Zhou Y."/>
        </authorList>
    </citation>
    <scope>NUCLEOTIDE SEQUENCE [LARGE SCALE GENOMIC DNA]</scope>
    <source>
        <strain evidence="14">cv. Pinot noir / PN40024</strain>
        <tissue evidence="13">Leaf</tissue>
    </source>
</reference>
<evidence type="ECO:0000256" key="4">
    <source>
        <dbReference type="ARBA" id="ARBA00022617"/>
    </source>
</evidence>
<dbReference type="PANTHER" id="PTHR10106:SF43">
    <property type="entry name" value="CYTOCHROME B561 FAMILY PROTEIN, EXPRESSED"/>
    <property type="match status" value="1"/>
</dbReference>
<evidence type="ECO:0000313" key="14">
    <source>
        <dbReference type="Proteomes" id="UP001227230"/>
    </source>
</evidence>
<evidence type="ECO:0000256" key="3">
    <source>
        <dbReference type="ARBA" id="ARBA00022448"/>
    </source>
</evidence>
<organism evidence="13 14">
    <name type="scientific">Vitis vinifera</name>
    <name type="common">Grape</name>
    <dbReference type="NCBI Taxonomy" id="29760"/>
    <lineage>
        <taxon>Eukaryota</taxon>
        <taxon>Viridiplantae</taxon>
        <taxon>Streptophyta</taxon>
        <taxon>Embryophyta</taxon>
        <taxon>Tracheophyta</taxon>
        <taxon>Spermatophyta</taxon>
        <taxon>Magnoliopsida</taxon>
        <taxon>eudicotyledons</taxon>
        <taxon>Gunneridae</taxon>
        <taxon>Pentapetalae</taxon>
        <taxon>rosids</taxon>
        <taxon>Vitales</taxon>
        <taxon>Vitaceae</taxon>
        <taxon>Viteae</taxon>
        <taxon>Vitis</taxon>
    </lineage>
</organism>
<dbReference type="EMBL" id="CP126648">
    <property type="protein sequence ID" value="WJZ80610.1"/>
    <property type="molecule type" value="Genomic_DNA"/>
</dbReference>
<dbReference type="Pfam" id="PF03188">
    <property type="entry name" value="Cytochrom_B561"/>
    <property type="match status" value="1"/>
</dbReference>
<sequence>MAGRGSSFRITLTLVTLSAHLLLIAVTTLVLVWLLHFRGGLAFKSDNKEKIFNVHPLLMIVGFIMIGGEVQGKRRAPILVHLILHFIALVAGIFGVCMAFRYHHVESMPDMYTLHSWLGLCTICLFGLQWMFAFFSFWYPGVKKPRRRRLMPWHWFAGMVIFLMAILTAETGLVQRSTYLRRQEALIVNFTGLLILLFATAVGLSVIHPSCLPPKSGSDPVISFPELVIGLADVVLTSNDS</sequence>
<keyword evidence="5 11" id="KW-0812">Transmembrane</keyword>
<evidence type="ECO:0000313" key="13">
    <source>
        <dbReference type="EMBL" id="WJZ80610.1"/>
    </source>
</evidence>
<keyword evidence="7" id="KW-0249">Electron transport</keyword>
<feature type="transmembrane region" description="Helical" evidence="11">
    <location>
        <begin position="54"/>
        <end position="70"/>
    </location>
</feature>
<feature type="transmembrane region" description="Helical" evidence="11">
    <location>
        <begin position="82"/>
        <end position="102"/>
    </location>
</feature>
<feature type="transmembrane region" description="Helical" evidence="11">
    <location>
        <begin position="153"/>
        <end position="174"/>
    </location>
</feature>
<keyword evidence="10 11" id="KW-0472">Membrane</keyword>
<accession>A0ABY9BCQ8</accession>
<keyword evidence="4" id="KW-0349">Heme</keyword>
<comment type="subcellular location">
    <subcellularLocation>
        <location evidence="2">Membrane</location>
        <topology evidence="2">Multi-pass membrane protein</topology>
    </subcellularLocation>
</comment>
<dbReference type="InterPro" id="IPR006593">
    <property type="entry name" value="Cyt_b561/ferric_Rdtase_TM"/>
</dbReference>
<evidence type="ECO:0000256" key="9">
    <source>
        <dbReference type="ARBA" id="ARBA00023004"/>
    </source>
</evidence>
<keyword evidence="6" id="KW-0479">Metal-binding</keyword>
<feature type="transmembrane region" description="Helical" evidence="11">
    <location>
        <begin position="114"/>
        <end position="141"/>
    </location>
</feature>
<evidence type="ECO:0000256" key="8">
    <source>
        <dbReference type="ARBA" id="ARBA00022989"/>
    </source>
</evidence>
<keyword evidence="8 11" id="KW-1133">Transmembrane helix</keyword>
<keyword evidence="9" id="KW-0408">Iron</keyword>
<feature type="transmembrane region" description="Helical" evidence="11">
    <location>
        <begin position="186"/>
        <end position="207"/>
    </location>
</feature>
<dbReference type="SMART" id="SM00665">
    <property type="entry name" value="B561"/>
    <property type="match status" value="1"/>
</dbReference>
<dbReference type="PROSITE" id="PS50939">
    <property type="entry name" value="CYTOCHROME_B561"/>
    <property type="match status" value="1"/>
</dbReference>
<evidence type="ECO:0000256" key="11">
    <source>
        <dbReference type="SAM" id="Phobius"/>
    </source>
</evidence>
<evidence type="ECO:0000256" key="6">
    <source>
        <dbReference type="ARBA" id="ARBA00022723"/>
    </source>
</evidence>
<proteinExistence type="predicted"/>
<evidence type="ECO:0000256" key="5">
    <source>
        <dbReference type="ARBA" id="ARBA00022692"/>
    </source>
</evidence>
<evidence type="ECO:0000256" key="10">
    <source>
        <dbReference type="ARBA" id="ARBA00023136"/>
    </source>
</evidence>
<comment type="cofactor">
    <cofactor evidence="1">
        <name>heme b</name>
        <dbReference type="ChEBI" id="CHEBI:60344"/>
    </cofactor>
</comment>
<dbReference type="Proteomes" id="UP001227230">
    <property type="component" value="Chromosome 1"/>
</dbReference>
<keyword evidence="3" id="KW-0813">Transport</keyword>
<evidence type="ECO:0000256" key="2">
    <source>
        <dbReference type="ARBA" id="ARBA00004141"/>
    </source>
</evidence>
<keyword evidence="14" id="KW-1185">Reference proteome</keyword>